<protein>
    <submittedName>
        <fullName evidence="1">Uncharacterized protein</fullName>
    </submittedName>
</protein>
<reference evidence="1 2" key="1">
    <citation type="submission" date="2018-05" db="EMBL/GenBank/DDBJ databases">
        <title>Streptomyces venezuelae.</title>
        <authorList>
            <person name="Kim W."/>
            <person name="Lee N."/>
            <person name="Cho B.-K."/>
        </authorList>
    </citation>
    <scope>NUCLEOTIDE SEQUENCE [LARGE SCALE GENOMIC DNA]</scope>
    <source>
        <strain evidence="1 2">ATCC 21018</strain>
    </source>
</reference>
<gene>
    <name evidence="1" type="ORF">DEJ51_13310</name>
</gene>
<evidence type="ECO:0000313" key="2">
    <source>
        <dbReference type="Proteomes" id="UP000324101"/>
    </source>
</evidence>
<organism evidence="1 2">
    <name type="scientific">Streptomyces venezuelae</name>
    <dbReference type="NCBI Taxonomy" id="54571"/>
    <lineage>
        <taxon>Bacteria</taxon>
        <taxon>Bacillati</taxon>
        <taxon>Actinomycetota</taxon>
        <taxon>Actinomycetes</taxon>
        <taxon>Kitasatosporales</taxon>
        <taxon>Streptomycetaceae</taxon>
        <taxon>Streptomyces</taxon>
    </lineage>
</organism>
<dbReference type="EMBL" id="CP029189">
    <property type="protein sequence ID" value="QES55060.1"/>
    <property type="molecule type" value="Genomic_DNA"/>
</dbReference>
<name>A0A5P2DKI3_STRVZ</name>
<dbReference type="Proteomes" id="UP000324101">
    <property type="component" value="Chromosome"/>
</dbReference>
<dbReference type="AlphaFoldDB" id="A0A5P2DKI3"/>
<proteinExistence type="predicted"/>
<sequence>MPYWIDAATVESVAATLQVRIPPTATETKAAHQKGFQDDGLLLSFVLPADAVDGFLAQLQPERPLRLREQPFVGEGEATTPFAHLGLPEPDSLAGVREGTVCAPCKGDLNTLEVAVARVDEHKSRVYLSGVD</sequence>
<accession>A0A5P2DKI3</accession>
<evidence type="ECO:0000313" key="1">
    <source>
        <dbReference type="EMBL" id="QES55060.1"/>
    </source>
</evidence>